<evidence type="ECO:0000313" key="1">
    <source>
        <dbReference type="EMBL" id="KAK3076710.1"/>
    </source>
</evidence>
<accession>A0ACC3DJ65</accession>
<dbReference type="EMBL" id="JAWDJW010003643">
    <property type="protein sequence ID" value="KAK3076710.1"/>
    <property type="molecule type" value="Genomic_DNA"/>
</dbReference>
<protein>
    <submittedName>
        <fullName evidence="1">Uncharacterized protein</fullName>
    </submittedName>
</protein>
<proteinExistence type="predicted"/>
<organism evidence="1 2">
    <name type="scientific">Coniosporium uncinatum</name>
    <dbReference type="NCBI Taxonomy" id="93489"/>
    <lineage>
        <taxon>Eukaryota</taxon>
        <taxon>Fungi</taxon>
        <taxon>Dikarya</taxon>
        <taxon>Ascomycota</taxon>
        <taxon>Pezizomycotina</taxon>
        <taxon>Dothideomycetes</taxon>
        <taxon>Dothideomycetes incertae sedis</taxon>
        <taxon>Coniosporium</taxon>
    </lineage>
</organism>
<evidence type="ECO:0000313" key="2">
    <source>
        <dbReference type="Proteomes" id="UP001186974"/>
    </source>
</evidence>
<gene>
    <name evidence="1" type="ORF">LTS18_012261</name>
</gene>
<keyword evidence="2" id="KW-1185">Reference proteome</keyword>
<comment type="caution">
    <text evidence="1">The sequence shown here is derived from an EMBL/GenBank/DDBJ whole genome shotgun (WGS) entry which is preliminary data.</text>
</comment>
<name>A0ACC3DJ65_9PEZI</name>
<reference evidence="1" key="1">
    <citation type="submission" date="2024-09" db="EMBL/GenBank/DDBJ databases">
        <title>Black Yeasts Isolated from many extreme environments.</title>
        <authorList>
            <person name="Coleine C."/>
            <person name="Stajich J.E."/>
            <person name="Selbmann L."/>
        </authorList>
    </citation>
    <scope>NUCLEOTIDE SEQUENCE</scope>
    <source>
        <strain evidence="1">CCFEE 5737</strain>
    </source>
</reference>
<sequence length="241" mass="26451">MIASSPKAVAPHARRPKNKRPVAFHLGSGLPAPLVYEQTRPRTPVLETFVLEERYLRPTGPPPSSPVTEKVGISRSSSNSSVQHPPFWSSRASNSSASSVPELDPSSPVSYRSSGDSSILISPVDKYRCDDQVDWSALEPLSTLVDSAALKEQGILVSRSFSVSRDPIDAPYHSIDATTEKGFQVPVTKLLDRTASKISSRKSETNLAQRNEIKEKRRRSFMVRTKQEMDLFAALKAGPAH</sequence>
<dbReference type="Proteomes" id="UP001186974">
    <property type="component" value="Unassembled WGS sequence"/>
</dbReference>